<keyword evidence="1" id="KW-0560">Oxidoreductase</keyword>
<dbReference type="SMART" id="SM01003">
    <property type="entry name" value="AlaDh_PNT_N"/>
    <property type="match status" value="1"/>
</dbReference>
<dbReference type="AlphaFoldDB" id="A0A939FT99"/>
<gene>
    <name evidence="4" type="ORF">J1792_27935</name>
</gene>
<accession>A0A939FT99</accession>
<dbReference type="GO" id="GO:0006524">
    <property type="term" value="P:alanine catabolic process"/>
    <property type="evidence" value="ECO:0007669"/>
    <property type="project" value="TreeGrafter"/>
</dbReference>
<sequence length="463" mass="49625">MTAALGPAMRSRPFHRIGLAAEHLSPENPDGSEVRVALAPAAVSALVRHGCAVAVERGAGEAMGLSDALYTAAGATVETRDALYRDKDLVIKLKGPAHHDLARMDPGSTLFCMAHPLSIPERVEVANACGVNIVAMELIRECPEVLTDSYVRSRLAMRDLLAAVRGHAAGDLSVALIGFSDDAFGGLQYAARRRPRSLRVLRSRPAAPATVTVGFGELEEAAARIAAARVAAYRDRRPPRPYGRRRIHCLHETGRAGARFGIDLALRNGHGPQAPDDLRVCLLGYGNVAFGALDECVRHGVREIDVLTKRATRRPHLLRYLRSSDLVINGAEQPPAVRGTRYLVTDDDLRSVLRPGTVVVDLVGGCATNRTAVEPIVESTHPSRPCVVRHGVYLASVWGWPLLGFARESAERYSRQITDVLLADERLIDGLAGATAGILRALVAGPALGLRPSSQPMALSATL</sequence>
<proteinExistence type="predicted"/>
<dbReference type="SUPFAM" id="SSF52283">
    <property type="entry name" value="Formate/glycerate dehydrogenase catalytic domain-like"/>
    <property type="match status" value="1"/>
</dbReference>
<feature type="domain" description="Alanine dehydrogenase/pyridine nucleotide transhydrogenase N-terminal" evidence="3">
    <location>
        <begin position="18"/>
        <end position="143"/>
    </location>
</feature>
<dbReference type="InterPro" id="IPR007698">
    <property type="entry name" value="AlaDH/PNT_NAD(H)-bd"/>
</dbReference>
<dbReference type="GO" id="GO:0005886">
    <property type="term" value="C:plasma membrane"/>
    <property type="evidence" value="ECO:0007669"/>
    <property type="project" value="TreeGrafter"/>
</dbReference>
<organism evidence="4 5">
    <name type="scientific">Streptomyces triculaminicus</name>
    <dbReference type="NCBI Taxonomy" id="2816232"/>
    <lineage>
        <taxon>Bacteria</taxon>
        <taxon>Bacillati</taxon>
        <taxon>Actinomycetota</taxon>
        <taxon>Actinomycetes</taxon>
        <taxon>Kitasatosporales</taxon>
        <taxon>Streptomycetaceae</taxon>
        <taxon>Streptomyces</taxon>
    </lineage>
</organism>
<feature type="domain" description="Alanine dehydrogenase/pyridine nucleotide transhydrogenase NAD(H)-binding" evidence="2">
    <location>
        <begin position="264"/>
        <end position="396"/>
    </location>
</feature>
<dbReference type="GO" id="GO:0000286">
    <property type="term" value="F:alanine dehydrogenase activity"/>
    <property type="evidence" value="ECO:0007669"/>
    <property type="project" value="TreeGrafter"/>
</dbReference>
<comment type="caution">
    <text evidence="4">The sequence shown here is derived from an EMBL/GenBank/DDBJ whole genome shotgun (WGS) entry which is preliminary data.</text>
</comment>
<evidence type="ECO:0000256" key="1">
    <source>
        <dbReference type="ARBA" id="ARBA00023002"/>
    </source>
</evidence>
<reference evidence="4" key="1">
    <citation type="submission" date="2021-03" db="EMBL/GenBank/DDBJ databases">
        <title>Streptomyces strains.</title>
        <authorList>
            <person name="Lund M.B."/>
            <person name="Toerring T."/>
        </authorList>
    </citation>
    <scope>NUCLEOTIDE SEQUENCE</scope>
    <source>
        <strain evidence="4">JCM 4242</strain>
    </source>
</reference>
<dbReference type="SMART" id="SM01002">
    <property type="entry name" value="AlaDh_PNT_C"/>
    <property type="match status" value="1"/>
</dbReference>
<name>A0A939FT99_9ACTN</name>
<dbReference type="EMBL" id="JAFMOF010000004">
    <property type="protein sequence ID" value="MBO0656434.1"/>
    <property type="molecule type" value="Genomic_DNA"/>
</dbReference>
<evidence type="ECO:0000259" key="3">
    <source>
        <dbReference type="SMART" id="SM01003"/>
    </source>
</evidence>
<evidence type="ECO:0000313" key="4">
    <source>
        <dbReference type="EMBL" id="MBO0656434.1"/>
    </source>
</evidence>
<evidence type="ECO:0008006" key="6">
    <source>
        <dbReference type="Google" id="ProtNLM"/>
    </source>
</evidence>
<evidence type="ECO:0000313" key="5">
    <source>
        <dbReference type="Proteomes" id="UP000664781"/>
    </source>
</evidence>
<keyword evidence="5" id="KW-1185">Reference proteome</keyword>
<dbReference type="Gene3D" id="3.40.50.720">
    <property type="entry name" value="NAD(P)-binding Rossmann-like Domain"/>
    <property type="match status" value="1"/>
</dbReference>
<dbReference type="InterPro" id="IPR007886">
    <property type="entry name" value="AlaDH/PNT_N"/>
</dbReference>
<dbReference type="PANTHER" id="PTHR42795:SF1">
    <property type="entry name" value="ALANINE DEHYDROGENASE"/>
    <property type="match status" value="1"/>
</dbReference>
<protein>
    <recommendedName>
        <fullName evidence="6">Alanine dehydrogenase</fullName>
    </recommendedName>
</protein>
<dbReference type="Pfam" id="PF05222">
    <property type="entry name" value="AlaDh_PNT_N"/>
    <property type="match status" value="1"/>
</dbReference>
<dbReference type="Proteomes" id="UP000664781">
    <property type="component" value="Unassembled WGS sequence"/>
</dbReference>
<evidence type="ECO:0000259" key="2">
    <source>
        <dbReference type="SMART" id="SM01002"/>
    </source>
</evidence>
<dbReference type="PANTHER" id="PTHR42795">
    <property type="entry name" value="ALANINE DEHYDROGENASE"/>
    <property type="match status" value="1"/>
</dbReference>
<dbReference type="RefSeq" id="WP_179198828.1">
    <property type="nucleotide sequence ID" value="NZ_JAFMOF010000004.1"/>
</dbReference>